<evidence type="ECO:0000259" key="2">
    <source>
        <dbReference type="PROSITE" id="PS51178"/>
    </source>
</evidence>
<feature type="region of interest" description="Disordered" evidence="1">
    <location>
        <begin position="90"/>
        <end position="134"/>
    </location>
</feature>
<dbReference type="EMBL" id="JBHSHC010000027">
    <property type="protein sequence ID" value="MFC4766630.1"/>
    <property type="molecule type" value="Genomic_DNA"/>
</dbReference>
<dbReference type="RefSeq" id="WP_380024528.1">
    <property type="nucleotide sequence ID" value="NZ_JBHSHC010000027.1"/>
</dbReference>
<evidence type="ECO:0000313" key="3">
    <source>
        <dbReference type="EMBL" id="MFC4766630.1"/>
    </source>
</evidence>
<proteinExistence type="predicted"/>
<dbReference type="InterPro" id="IPR005543">
    <property type="entry name" value="PASTA_dom"/>
</dbReference>
<dbReference type="SMART" id="SM00740">
    <property type="entry name" value="PASTA"/>
    <property type="match status" value="1"/>
</dbReference>
<feature type="compositionally biased region" description="Low complexity" evidence="1">
    <location>
        <begin position="106"/>
        <end position="124"/>
    </location>
</feature>
<sequence>MMIKQITNHIPKKSMLLVAGVLVLLSGLAIGAVSYIWEQSDRATEFLRAGDKEYAAGNWDEALRLYNEAALIKENSNEIRNKIKITEDKLKKGETPTAKSPKSNQTANPSSPSTATSNTPATSPLSESSQKPGGAVEIPNLVGLTKTEAEQLLLSKKIRYQFFIEPSDAEADKVFKQDKEPGKPYQQGDRITFYVSRGK</sequence>
<dbReference type="Pfam" id="PF03793">
    <property type="entry name" value="PASTA"/>
    <property type="match status" value="1"/>
</dbReference>
<name>A0ABV9PXU5_9BACL</name>
<organism evidence="3 4">
    <name type="scientific">Effusibacillus consociatus</name>
    <dbReference type="NCBI Taxonomy" id="1117041"/>
    <lineage>
        <taxon>Bacteria</taxon>
        <taxon>Bacillati</taxon>
        <taxon>Bacillota</taxon>
        <taxon>Bacilli</taxon>
        <taxon>Bacillales</taxon>
        <taxon>Alicyclobacillaceae</taxon>
        <taxon>Effusibacillus</taxon>
    </lineage>
</organism>
<dbReference type="Gene3D" id="3.30.10.20">
    <property type="match status" value="1"/>
</dbReference>
<reference evidence="4" key="1">
    <citation type="journal article" date="2019" name="Int. J. Syst. Evol. Microbiol.">
        <title>The Global Catalogue of Microorganisms (GCM) 10K type strain sequencing project: providing services to taxonomists for standard genome sequencing and annotation.</title>
        <authorList>
            <consortium name="The Broad Institute Genomics Platform"/>
            <consortium name="The Broad Institute Genome Sequencing Center for Infectious Disease"/>
            <person name="Wu L."/>
            <person name="Ma J."/>
        </authorList>
    </citation>
    <scope>NUCLEOTIDE SEQUENCE [LARGE SCALE GENOMIC DNA]</scope>
    <source>
        <strain evidence="4">WYCCWR 12678</strain>
    </source>
</reference>
<dbReference type="PROSITE" id="PS51178">
    <property type="entry name" value="PASTA"/>
    <property type="match status" value="1"/>
</dbReference>
<feature type="domain" description="PASTA" evidence="2">
    <location>
        <begin position="130"/>
        <end position="197"/>
    </location>
</feature>
<comment type="caution">
    <text evidence="3">The sequence shown here is derived from an EMBL/GenBank/DDBJ whole genome shotgun (WGS) entry which is preliminary data.</text>
</comment>
<dbReference type="Proteomes" id="UP001596002">
    <property type="component" value="Unassembled WGS sequence"/>
</dbReference>
<evidence type="ECO:0000256" key="1">
    <source>
        <dbReference type="SAM" id="MobiDB-lite"/>
    </source>
</evidence>
<gene>
    <name evidence="3" type="ORF">ACFO8Q_04460</name>
</gene>
<accession>A0ABV9PXU5</accession>
<dbReference type="CDD" id="cd06577">
    <property type="entry name" value="PASTA_pknB"/>
    <property type="match status" value="1"/>
</dbReference>
<evidence type="ECO:0000313" key="4">
    <source>
        <dbReference type="Proteomes" id="UP001596002"/>
    </source>
</evidence>
<keyword evidence="4" id="KW-1185">Reference proteome</keyword>
<protein>
    <submittedName>
        <fullName evidence="3">PASTA domain-containing protein</fullName>
    </submittedName>
</protein>